<dbReference type="Pfam" id="PF02836">
    <property type="entry name" value="Glyco_hydro_2_C"/>
    <property type="match status" value="1"/>
</dbReference>
<evidence type="ECO:0000256" key="2">
    <source>
        <dbReference type="ARBA" id="ARBA00007401"/>
    </source>
</evidence>
<dbReference type="EMBL" id="FQZG01000034">
    <property type="protein sequence ID" value="SHJ24381.1"/>
    <property type="molecule type" value="Genomic_DNA"/>
</dbReference>
<dbReference type="PANTHER" id="PTHR46323">
    <property type="entry name" value="BETA-GALACTOSIDASE"/>
    <property type="match status" value="1"/>
</dbReference>
<organism evidence="9 10">
    <name type="scientific">Tessaracoccus bendigoensis DSM 12906</name>
    <dbReference type="NCBI Taxonomy" id="1123357"/>
    <lineage>
        <taxon>Bacteria</taxon>
        <taxon>Bacillati</taxon>
        <taxon>Actinomycetota</taxon>
        <taxon>Actinomycetes</taxon>
        <taxon>Propionibacteriales</taxon>
        <taxon>Propionibacteriaceae</taxon>
        <taxon>Tessaracoccus</taxon>
    </lineage>
</organism>
<dbReference type="InterPro" id="IPR011013">
    <property type="entry name" value="Gal_mutarotase_sf_dom"/>
</dbReference>
<dbReference type="GO" id="GO:0004565">
    <property type="term" value="F:beta-galactosidase activity"/>
    <property type="evidence" value="ECO:0007669"/>
    <property type="project" value="UniProtKB-EC"/>
</dbReference>
<evidence type="ECO:0000256" key="5">
    <source>
        <dbReference type="ARBA" id="ARBA00022801"/>
    </source>
</evidence>
<dbReference type="Gene3D" id="2.60.40.10">
    <property type="entry name" value="Immunoglobulins"/>
    <property type="match status" value="2"/>
</dbReference>
<comment type="similarity">
    <text evidence="2">Belongs to the glycosyl hydrolase 2 family.</text>
</comment>
<dbReference type="InterPro" id="IPR023232">
    <property type="entry name" value="Glyco_hydro_2_AS"/>
</dbReference>
<evidence type="ECO:0000256" key="7">
    <source>
        <dbReference type="ARBA" id="ARBA00032230"/>
    </source>
</evidence>
<dbReference type="InterPro" id="IPR023230">
    <property type="entry name" value="Glyco_hydro_2_CS"/>
</dbReference>
<evidence type="ECO:0000256" key="3">
    <source>
        <dbReference type="ARBA" id="ARBA00012756"/>
    </source>
</evidence>
<dbReference type="InterPro" id="IPR006101">
    <property type="entry name" value="Glyco_hydro_2"/>
</dbReference>
<dbReference type="Gene3D" id="2.70.98.10">
    <property type="match status" value="1"/>
</dbReference>
<dbReference type="InterPro" id="IPR004199">
    <property type="entry name" value="B-gal_small/dom_5"/>
</dbReference>
<evidence type="ECO:0000259" key="8">
    <source>
        <dbReference type="SMART" id="SM01038"/>
    </source>
</evidence>
<dbReference type="InterPro" id="IPR050347">
    <property type="entry name" value="Bact_Beta-galactosidase"/>
</dbReference>
<dbReference type="InterPro" id="IPR036156">
    <property type="entry name" value="Beta-gal/glucu_dom_sf"/>
</dbReference>
<evidence type="ECO:0000256" key="1">
    <source>
        <dbReference type="ARBA" id="ARBA00001412"/>
    </source>
</evidence>
<keyword evidence="6" id="KW-0326">Glycosidase</keyword>
<reference evidence="9 10" key="1">
    <citation type="submission" date="2016-11" db="EMBL/GenBank/DDBJ databases">
        <authorList>
            <person name="Jaros S."/>
            <person name="Januszkiewicz K."/>
            <person name="Wedrychowicz H."/>
        </authorList>
    </citation>
    <scope>NUCLEOTIDE SEQUENCE [LARGE SCALE GENOMIC DNA]</scope>
    <source>
        <strain evidence="9 10">DSM 12906</strain>
    </source>
</reference>
<dbReference type="InterPro" id="IPR014718">
    <property type="entry name" value="GH-type_carb-bd"/>
</dbReference>
<accession>A0A1M6HQB8</accession>
<dbReference type="InterPro" id="IPR008979">
    <property type="entry name" value="Galactose-bd-like_sf"/>
</dbReference>
<evidence type="ECO:0000313" key="9">
    <source>
        <dbReference type="EMBL" id="SHJ24381.1"/>
    </source>
</evidence>
<evidence type="ECO:0000256" key="4">
    <source>
        <dbReference type="ARBA" id="ARBA00013303"/>
    </source>
</evidence>
<dbReference type="PANTHER" id="PTHR46323:SF2">
    <property type="entry name" value="BETA-GALACTOSIDASE"/>
    <property type="match status" value="1"/>
</dbReference>
<gene>
    <name evidence="9" type="ORF">SAMN02745244_02030</name>
</gene>
<dbReference type="GO" id="GO:0030246">
    <property type="term" value="F:carbohydrate binding"/>
    <property type="evidence" value="ECO:0007669"/>
    <property type="project" value="InterPro"/>
</dbReference>
<dbReference type="Pfam" id="PF02929">
    <property type="entry name" value="Bgal_small_N"/>
    <property type="match status" value="1"/>
</dbReference>
<dbReference type="PRINTS" id="PR00132">
    <property type="entry name" value="GLHYDRLASE2"/>
</dbReference>
<dbReference type="GO" id="GO:0005990">
    <property type="term" value="P:lactose catabolic process"/>
    <property type="evidence" value="ECO:0007669"/>
    <property type="project" value="TreeGrafter"/>
</dbReference>
<feature type="domain" description="Beta galactosidase small chain/" evidence="8">
    <location>
        <begin position="730"/>
        <end position="1007"/>
    </location>
</feature>
<proteinExistence type="inferred from homology"/>
<dbReference type="STRING" id="1123357.SAMN02745244_02030"/>
<dbReference type="InterPro" id="IPR006104">
    <property type="entry name" value="Glyco_hydro_2_N"/>
</dbReference>
<protein>
    <recommendedName>
        <fullName evidence="4">Beta-galactosidase</fullName>
        <ecNumber evidence="3">3.2.1.23</ecNumber>
    </recommendedName>
    <alternativeName>
        <fullName evidence="7">Lactase</fullName>
    </alternativeName>
</protein>
<dbReference type="SUPFAM" id="SSF51445">
    <property type="entry name" value="(Trans)glycosidases"/>
    <property type="match status" value="1"/>
</dbReference>
<evidence type="ECO:0000256" key="6">
    <source>
        <dbReference type="ARBA" id="ARBA00023295"/>
    </source>
</evidence>
<dbReference type="PROSITE" id="PS00608">
    <property type="entry name" value="GLYCOSYL_HYDROL_F2_2"/>
    <property type="match status" value="1"/>
</dbReference>
<dbReference type="Gene3D" id="2.60.120.260">
    <property type="entry name" value="Galactose-binding domain-like"/>
    <property type="match status" value="1"/>
</dbReference>
<name>A0A1M6HQB8_9ACTN</name>
<dbReference type="InterPro" id="IPR006103">
    <property type="entry name" value="Glyco_hydro_2_cat"/>
</dbReference>
<evidence type="ECO:0000313" key="10">
    <source>
        <dbReference type="Proteomes" id="UP000184512"/>
    </source>
</evidence>
<dbReference type="Pfam" id="PF16353">
    <property type="entry name" value="LacZ_4"/>
    <property type="match status" value="1"/>
</dbReference>
<dbReference type="EC" id="3.2.1.23" evidence="3"/>
<dbReference type="AlphaFoldDB" id="A0A1M6HQB8"/>
<sequence>MSPQSTTTTGRIDGSALVSVEEALSEITLFSPGSGRRITPRSRVSSDAVEYDLSGTWRFRFSSRPELAPSGAERVDFDDSGWDQITVPSHWVLQGRDDWGRPAYTNFDYPFPVEPPVVPDENPTGDYRLDFELPDGFGDRVYLRFDGVESLAIVSLNGVEVGVVRGSRLAQELDVTEEAVTGRNVLHVRVHQWSAATYLEDQDQWWLPGIFRPVTVLSRPAAGIEDVWLRADFDPATRQATLRPELRADADAFPITVTLPELRVEATFETPSDVAPIPVGEVAPWSADRPRLYDASVSNAVETRTLRVGFRRIEIVGHEWRVNGRKLRLRGVNRHEYDPDHGRVFDADAVREQLKLMKRSNINAIRTSHYPPHPSFFDMTDELGFWVIDECDLETHGFEAGGWVDNPTDDPRWREALLDRIERTVERDKNHPSIISWSLGNESGTGQNAAAMADWAHRRDPERPVHFEPDFDGRYSDLVSRMYPPIEEMEDMSAGTGQHMFASVGRNAELAKRPMLLCEYEHAMGNGAGALAEYERIFDTLPQWHGGFVWEWRDHGLRTVTADGREYFGYGGDFGEEMHDGSFVCDGLLLSDGTPTPMLAEFAAVTTPIKLVLGEGNVTIENRRHDGNTSDLRFMWRDELEGRQIGQGELRVPAVAPGASVTVGLPGFEPRAGELWRTVEAVTAEPSAWAGPGHVVTAVQQRLAVGESATGQPGSAAPVAEGGMISFGPGLFDARTGDLVEVDGRTFTGPRLELWRAPTENDSLGSFPSYVYVEATSSRGKGGPAPSSAEQWRSAGLDRLHRRVISVEAEPGALVVMHRYAPAATRNAVTVELRWTLREGALRLEATAVPTRDWQGTWPRIGLHFTLEEGVGPVEWFGTGPAENYPDSRAAALVGRFESTVAELNVDYAVPQESGHRADLRELSLPDLGLTLRAEPVAGQLPGFSLREHDAHEVTAATHPYELPAPTATHLYLDAQQHGLGSRSCGPDVRPEYQLRPRAAGWSLEITGR</sequence>
<dbReference type="InterPro" id="IPR032312">
    <property type="entry name" value="LacZ_4"/>
</dbReference>
<dbReference type="Gene3D" id="3.20.20.80">
    <property type="entry name" value="Glycosidases"/>
    <property type="match status" value="1"/>
</dbReference>
<dbReference type="Proteomes" id="UP000184512">
    <property type="component" value="Unassembled WGS sequence"/>
</dbReference>
<comment type="catalytic activity">
    <reaction evidence="1">
        <text>Hydrolysis of terminal non-reducing beta-D-galactose residues in beta-D-galactosides.</text>
        <dbReference type="EC" id="3.2.1.23"/>
    </reaction>
</comment>
<dbReference type="SMART" id="SM01038">
    <property type="entry name" value="Bgal_small_N"/>
    <property type="match status" value="1"/>
</dbReference>
<dbReference type="InterPro" id="IPR017853">
    <property type="entry name" value="GH"/>
</dbReference>
<dbReference type="PROSITE" id="PS00719">
    <property type="entry name" value="GLYCOSYL_HYDROL_F2_1"/>
    <property type="match status" value="1"/>
</dbReference>
<keyword evidence="10" id="KW-1185">Reference proteome</keyword>
<dbReference type="SUPFAM" id="SSF49303">
    <property type="entry name" value="beta-Galactosidase/glucuronidase domain"/>
    <property type="match status" value="2"/>
</dbReference>
<dbReference type="GO" id="GO:0009341">
    <property type="term" value="C:beta-galactosidase complex"/>
    <property type="evidence" value="ECO:0007669"/>
    <property type="project" value="InterPro"/>
</dbReference>
<dbReference type="InterPro" id="IPR013783">
    <property type="entry name" value="Ig-like_fold"/>
</dbReference>
<dbReference type="SUPFAM" id="SSF74650">
    <property type="entry name" value="Galactose mutarotase-like"/>
    <property type="match status" value="1"/>
</dbReference>
<dbReference type="SUPFAM" id="SSF49785">
    <property type="entry name" value="Galactose-binding domain-like"/>
    <property type="match status" value="1"/>
</dbReference>
<keyword evidence="5" id="KW-0378">Hydrolase</keyword>
<dbReference type="Pfam" id="PF02837">
    <property type="entry name" value="Glyco_hydro_2_N"/>
    <property type="match status" value="1"/>
</dbReference>